<name>A0A1Z4C2P9_9GAMM</name>
<dbReference type="InterPro" id="IPR012296">
    <property type="entry name" value="Nuclease_put_TT1808"/>
</dbReference>
<evidence type="ECO:0000313" key="2">
    <source>
        <dbReference type="EMBL" id="ASF47818.1"/>
    </source>
</evidence>
<protein>
    <recommendedName>
        <fullName evidence="1">Putative restriction endonuclease domain-containing protein</fullName>
    </recommendedName>
</protein>
<dbReference type="AlphaFoldDB" id="A0A1Z4C2P9"/>
<dbReference type="KEGG" id="mpsy:CEK71_18070"/>
<dbReference type="SUPFAM" id="SSF52980">
    <property type="entry name" value="Restriction endonuclease-like"/>
    <property type="match status" value="1"/>
</dbReference>
<accession>A0A1Z4C2P9</accession>
<evidence type="ECO:0000259" key="1">
    <source>
        <dbReference type="Pfam" id="PF05685"/>
    </source>
</evidence>
<dbReference type="CDD" id="cd06260">
    <property type="entry name" value="DUF820-like"/>
    <property type="match status" value="1"/>
</dbReference>
<proteinExistence type="predicted"/>
<sequence length="195" mass="22402">MSAVNAIGLTSVEDYLKWELTSEAKHELIDGHVYAMAGTSANHERISVNILRKFGNHLENNPCEPFGSDMKLRVNSNFFYPDVMVDCNFDNSEPYFTKTPVIIVEVLSKSTRRKDTTIKFMSYINIPSLQEYVMVEQDIVDVQIFRRSEGWLAKHYFLGDEITFESIGLTLSVEDIYHRVQNDDMVEFLNNTAGQ</sequence>
<dbReference type="Pfam" id="PF05685">
    <property type="entry name" value="Uma2"/>
    <property type="match status" value="1"/>
</dbReference>
<organism evidence="2 3">
    <name type="scientific">Methylovulum psychrotolerans</name>
    <dbReference type="NCBI Taxonomy" id="1704499"/>
    <lineage>
        <taxon>Bacteria</taxon>
        <taxon>Pseudomonadati</taxon>
        <taxon>Pseudomonadota</taxon>
        <taxon>Gammaproteobacteria</taxon>
        <taxon>Methylococcales</taxon>
        <taxon>Methylococcaceae</taxon>
        <taxon>Methylovulum</taxon>
    </lineage>
</organism>
<dbReference type="OrthoDB" id="26750at2"/>
<dbReference type="Proteomes" id="UP000197019">
    <property type="component" value="Chromosome"/>
</dbReference>
<feature type="domain" description="Putative restriction endonuclease" evidence="1">
    <location>
        <begin position="12"/>
        <end position="172"/>
    </location>
</feature>
<dbReference type="PANTHER" id="PTHR36558">
    <property type="entry name" value="GLR1098 PROTEIN"/>
    <property type="match status" value="1"/>
</dbReference>
<dbReference type="Gene3D" id="3.90.1570.10">
    <property type="entry name" value="tt1808, chain A"/>
    <property type="match status" value="1"/>
</dbReference>
<dbReference type="PANTHER" id="PTHR36558:SF1">
    <property type="entry name" value="RESTRICTION ENDONUCLEASE DOMAIN-CONTAINING PROTEIN-RELATED"/>
    <property type="match status" value="1"/>
</dbReference>
<dbReference type="RefSeq" id="WP_088620688.1">
    <property type="nucleotide sequence ID" value="NZ_CP022129.1"/>
</dbReference>
<dbReference type="InterPro" id="IPR008538">
    <property type="entry name" value="Uma2"/>
</dbReference>
<dbReference type="EMBL" id="CP022129">
    <property type="protein sequence ID" value="ASF47818.1"/>
    <property type="molecule type" value="Genomic_DNA"/>
</dbReference>
<reference evidence="2 3" key="1">
    <citation type="submission" date="2017-06" db="EMBL/GenBank/DDBJ databases">
        <title>Genome Sequencing of the methanotroph Methylovulum psychrotolerants str. HV10-M2 isolated from a high-altitude environment.</title>
        <authorList>
            <person name="Mateos-Rivera A."/>
        </authorList>
    </citation>
    <scope>NUCLEOTIDE SEQUENCE [LARGE SCALE GENOMIC DNA]</scope>
    <source>
        <strain evidence="2 3">HV10_M2</strain>
    </source>
</reference>
<keyword evidence="3" id="KW-1185">Reference proteome</keyword>
<evidence type="ECO:0000313" key="3">
    <source>
        <dbReference type="Proteomes" id="UP000197019"/>
    </source>
</evidence>
<gene>
    <name evidence="2" type="ORF">CEK71_18070</name>
</gene>
<dbReference type="InterPro" id="IPR011335">
    <property type="entry name" value="Restrct_endonuc-II-like"/>
</dbReference>